<feature type="domain" description="NAD-dependent epimerase/dehydratase" evidence="1">
    <location>
        <begin position="3"/>
        <end position="236"/>
    </location>
</feature>
<dbReference type="Pfam" id="PF01370">
    <property type="entry name" value="Epimerase"/>
    <property type="match status" value="1"/>
</dbReference>
<dbReference type="InterPro" id="IPR001509">
    <property type="entry name" value="Epimerase_deHydtase"/>
</dbReference>
<evidence type="ECO:0000313" key="2">
    <source>
        <dbReference type="EMBL" id="AAZ46014.1"/>
    </source>
</evidence>
<dbReference type="OrthoDB" id="9769113at2"/>
<protein>
    <submittedName>
        <fullName evidence="2">NAD-dependent epimerase/dehydratase:3-beta hydroxysteroid dehydrogenase/isomerase</fullName>
    </submittedName>
</protein>
<dbReference type="InterPro" id="IPR036291">
    <property type="entry name" value="NAD(P)-bd_dom_sf"/>
</dbReference>
<dbReference type="eggNOG" id="COG0451">
    <property type="taxonomic scope" value="Bacteria"/>
</dbReference>
<keyword evidence="2" id="KW-0413">Isomerase</keyword>
<reference evidence="2" key="1">
    <citation type="submission" date="2005-08" db="EMBL/GenBank/DDBJ databases">
        <title>Complete sequence of Dechloromonas aromatica RCB.</title>
        <authorList>
            <person name="Salinero K.K."/>
            <person name="Copeland A."/>
            <person name="Lucas S."/>
            <person name="Lapidus A."/>
            <person name="Barry K."/>
            <person name="Detter J.C."/>
            <person name="Glavina T."/>
            <person name="Hammon N."/>
            <person name="Israni S."/>
            <person name="Pitluck S."/>
            <person name="Di Bartolo G."/>
            <person name="Trong S."/>
            <person name="Schmutz J."/>
            <person name="Larimer F."/>
            <person name="Land M."/>
            <person name="Ivanova N."/>
            <person name="Richardson P."/>
        </authorList>
    </citation>
    <scope>NUCLEOTIDE SEQUENCE</scope>
    <source>
        <strain evidence="2">RCB</strain>
    </source>
</reference>
<proteinExistence type="predicted"/>
<dbReference type="KEGG" id="dar:Daro_1259"/>
<accession>Q47GL7</accession>
<dbReference type="PANTHER" id="PTHR43245">
    <property type="entry name" value="BIFUNCTIONAL POLYMYXIN RESISTANCE PROTEIN ARNA"/>
    <property type="match status" value="1"/>
</dbReference>
<evidence type="ECO:0000259" key="1">
    <source>
        <dbReference type="Pfam" id="PF01370"/>
    </source>
</evidence>
<dbReference type="STRING" id="159087.Daro_1259"/>
<dbReference type="HOGENOM" id="CLU_876600_0_0_4"/>
<organism evidence="2">
    <name type="scientific">Dechloromonas aromatica (strain RCB)</name>
    <dbReference type="NCBI Taxonomy" id="159087"/>
    <lineage>
        <taxon>Bacteria</taxon>
        <taxon>Pseudomonadati</taxon>
        <taxon>Pseudomonadota</taxon>
        <taxon>Betaproteobacteria</taxon>
        <taxon>Rhodocyclales</taxon>
        <taxon>Azonexaceae</taxon>
        <taxon>Dechloromonas</taxon>
    </lineage>
</organism>
<dbReference type="GO" id="GO:0016853">
    <property type="term" value="F:isomerase activity"/>
    <property type="evidence" value="ECO:0007669"/>
    <property type="project" value="UniProtKB-KW"/>
</dbReference>
<dbReference type="InterPro" id="IPR050177">
    <property type="entry name" value="Lipid_A_modif_metabolic_enz"/>
</dbReference>
<dbReference type="CDD" id="cd08946">
    <property type="entry name" value="SDR_e"/>
    <property type="match status" value="1"/>
</dbReference>
<sequence length="310" mass="32932">MKILVAGGFGFVGARVAQTLSLAGHEVLLGTRSARSVPAWLPHTNVRIMDWRSIASLQKACAGVDTVIHAAGMNAPACAADPVAALEFNGLATARLVKAAVAMNVARFFYCSTAHVYASPLQGEINEQSCPRNTHPYASSHLAGEFALLHALSTNRIAGGVLRLSNGFGVPLATDTDCWTLLINDLCRQTATSGKLVLQSSGAQQRDFLPLTAVSDCFVSLIELPAESLPPILNLGRGESLTVLQMTQLIQARCQAVLGFTPAVETGSRQESPLPMRFMSRHAARLGLPPADPLAEIDCLLAFCKERFAA</sequence>
<dbReference type="EMBL" id="CP000089">
    <property type="protein sequence ID" value="AAZ46014.1"/>
    <property type="molecule type" value="Genomic_DNA"/>
</dbReference>
<gene>
    <name evidence="2" type="ordered locus">Daro_1259</name>
</gene>
<dbReference type="SUPFAM" id="SSF51735">
    <property type="entry name" value="NAD(P)-binding Rossmann-fold domains"/>
    <property type="match status" value="1"/>
</dbReference>
<dbReference type="Gene3D" id="3.40.50.720">
    <property type="entry name" value="NAD(P)-binding Rossmann-like Domain"/>
    <property type="match status" value="1"/>
</dbReference>
<dbReference type="PANTHER" id="PTHR43245:SF23">
    <property type="entry name" value="NAD(P)-BINDING DOMAIN-CONTAINING PROTEIN"/>
    <property type="match status" value="1"/>
</dbReference>
<name>Q47GL7_DECAR</name>
<dbReference type="AlphaFoldDB" id="Q47GL7"/>